<feature type="region of interest" description="Disordered" evidence="7">
    <location>
        <begin position="1"/>
        <end position="37"/>
    </location>
</feature>
<dbReference type="OrthoDB" id="2985014at2759"/>
<organism evidence="10 11">
    <name type="scientific">Pseudolycoriella hygida</name>
    <dbReference type="NCBI Taxonomy" id="35572"/>
    <lineage>
        <taxon>Eukaryota</taxon>
        <taxon>Metazoa</taxon>
        <taxon>Ecdysozoa</taxon>
        <taxon>Arthropoda</taxon>
        <taxon>Hexapoda</taxon>
        <taxon>Insecta</taxon>
        <taxon>Pterygota</taxon>
        <taxon>Neoptera</taxon>
        <taxon>Endopterygota</taxon>
        <taxon>Diptera</taxon>
        <taxon>Nematocera</taxon>
        <taxon>Sciaroidea</taxon>
        <taxon>Sciaridae</taxon>
        <taxon>Pseudolycoriella</taxon>
    </lineage>
</organism>
<evidence type="ECO:0000313" key="10">
    <source>
        <dbReference type="EMBL" id="KAJ6646041.1"/>
    </source>
</evidence>
<dbReference type="PROSITE" id="PS50850">
    <property type="entry name" value="MFS"/>
    <property type="match status" value="1"/>
</dbReference>
<evidence type="ECO:0000256" key="1">
    <source>
        <dbReference type="ARBA" id="ARBA00004141"/>
    </source>
</evidence>
<dbReference type="InterPro" id="IPR036259">
    <property type="entry name" value="MFS_trans_sf"/>
</dbReference>
<feature type="transmembrane region" description="Helical" evidence="8">
    <location>
        <begin position="289"/>
        <end position="310"/>
    </location>
</feature>
<accession>A0A9Q0NAI1</accession>
<evidence type="ECO:0000256" key="4">
    <source>
        <dbReference type="ARBA" id="ARBA00022847"/>
    </source>
</evidence>
<feature type="transmembrane region" description="Helical" evidence="8">
    <location>
        <begin position="399"/>
        <end position="417"/>
    </location>
</feature>
<dbReference type="CDD" id="cd17318">
    <property type="entry name" value="MFS_SLC17"/>
    <property type="match status" value="1"/>
</dbReference>
<comment type="caution">
    <text evidence="10">The sequence shown here is derived from an EMBL/GenBank/DDBJ whole genome shotgun (WGS) entry which is preliminary data.</text>
</comment>
<dbReference type="InterPro" id="IPR011701">
    <property type="entry name" value="MFS"/>
</dbReference>
<dbReference type="SUPFAM" id="SSF103473">
    <property type="entry name" value="MFS general substrate transporter"/>
    <property type="match status" value="1"/>
</dbReference>
<reference evidence="10" key="1">
    <citation type="submission" date="2022-07" db="EMBL/GenBank/DDBJ databases">
        <authorList>
            <person name="Trinca V."/>
            <person name="Uliana J.V.C."/>
            <person name="Torres T.T."/>
            <person name="Ward R.J."/>
            <person name="Monesi N."/>
        </authorList>
    </citation>
    <scope>NUCLEOTIDE SEQUENCE</scope>
    <source>
        <strain evidence="10">HSMRA1968</strain>
        <tissue evidence="10">Whole embryos</tissue>
    </source>
</reference>
<evidence type="ECO:0000256" key="2">
    <source>
        <dbReference type="ARBA" id="ARBA00022448"/>
    </source>
</evidence>
<dbReference type="InterPro" id="IPR020846">
    <property type="entry name" value="MFS_dom"/>
</dbReference>
<feature type="transmembrane region" description="Helical" evidence="8">
    <location>
        <begin position="261"/>
        <end position="283"/>
    </location>
</feature>
<keyword evidence="11" id="KW-1185">Reference proteome</keyword>
<feature type="transmembrane region" description="Helical" evidence="8">
    <location>
        <begin position="199"/>
        <end position="217"/>
    </location>
</feature>
<dbReference type="EMBL" id="WJQU01000001">
    <property type="protein sequence ID" value="KAJ6646041.1"/>
    <property type="molecule type" value="Genomic_DNA"/>
</dbReference>
<dbReference type="GO" id="GO:0006820">
    <property type="term" value="P:monoatomic anion transport"/>
    <property type="evidence" value="ECO:0007669"/>
    <property type="project" value="TreeGrafter"/>
</dbReference>
<evidence type="ECO:0000256" key="6">
    <source>
        <dbReference type="ARBA" id="ARBA00023136"/>
    </source>
</evidence>
<keyword evidence="2" id="KW-0813">Transport</keyword>
<feature type="domain" description="Major facilitator superfamily (MFS) profile" evidence="9">
    <location>
        <begin position="80"/>
        <end position="546"/>
    </location>
</feature>
<evidence type="ECO:0000313" key="11">
    <source>
        <dbReference type="Proteomes" id="UP001151699"/>
    </source>
</evidence>
<evidence type="ECO:0000256" key="3">
    <source>
        <dbReference type="ARBA" id="ARBA00022692"/>
    </source>
</evidence>
<dbReference type="Gene3D" id="1.20.1250.20">
    <property type="entry name" value="MFS general substrate transporter like domains"/>
    <property type="match status" value="2"/>
</dbReference>
<evidence type="ECO:0000256" key="7">
    <source>
        <dbReference type="SAM" id="MobiDB-lite"/>
    </source>
</evidence>
<feature type="transmembrane region" description="Helical" evidence="8">
    <location>
        <begin position="454"/>
        <end position="475"/>
    </location>
</feature>
<dbReference type="InterPro" id="IPR050382">
    <property type="entry name" value="MFS_Na/Anion_cotransporter"/>
</dbReference>
<evidence type="ECO:0000259" key="9">
    <source>
        <dbReference type="PROSITE" id="PS50850"/>
    </source>
</evidence>
<evidence type="ECO:0000256" key="5">
    <source>
        <dbReference type="ARBA" id="ARBA00022989"/>
    </source>
</evidence>
<keyword evidence="4" id="KW-0769">Symport</keyword>
<dbReference type="FunFam" id="1.20.1250.20:FF:000003">
    <property type="entry name" value="Solute carrier family 17 member 3"/>
    <property type="match status" value="1"/>
</dbReference>
<feature type="transmembrane region" description="Helical" evidence="8">
    <location>
        <begin position="487"/>
        <end position="510"/>
    </location>
</feature>
<feature type="compositionally biased region" description="Basic and acidic residues" evidence="7">
    <location>
        <begin position="1"/>
        <end position="20"/>
    </location>
</feature>
<dbReference type="GO" id="GO:0015293">
    <property type="term" value="F:symporter activity"/>
    <property type="evidence" value="ECO:0007669"/>
    <property type="project" value="UniProtKB-KW"/>
</dbReference>
<feature type="transmembrane region" description="Helical" evidence="8">
    <location>
        <begin position="172"/>
        <end position="192"/>
    </location>
</feature>
<feature type="transmembrane region" description="Helical" evidence="8">
    <location>
        <begin position="354"/>
        <end position="379"/>
    </location>
</feature>
<dbReference type="AlphaFoldDB" id="A0A9Q0NAI1"/>
<dbReference type="PANTHER" id="PTHR11662:SF79">
    <property type="entry name" value="NA[+]-DEPENDENT INORGANIC PHOSPHATE COTRANSPORTER, ISOFORM A"/>
    <property type="match status" value="1"/>
</dbReference>
<dbReference type="Pfam" id="PF07690">
    <property type="entry name" value="MFS_1"/>
    <property type="match status" value="1"/>
</dbReference>
<dbReference type="Proteomes" id="UP001151699">
    <property type="component" value="Chromosome A"/>
</dbReference>
<comment type="subcellular location">
    <subcellularLocation>
        <location evidence="1">Membrane</location>
        <topology evidence="1">Multi-pass membrane protein</topology>
    </subcellularLocation>
</comment>
<protein>
    <submittedName>
        <fullName evidence="10">Sialin</fullName>
    </submittedName>
</protein>
<keyword evidence="6 8" id="KW-0472">Membrane</keyword>
<dbReference type="PANTHER" id="PTHR11662">
    <property type="entry name" value="SOLUTE CARRIER FAMILY 17"/>
    <property type="match status" value="1"/>
</dbReference>
<feature type="transmembrane region" description="Helical" evidence="8">
    <location>
        <begin position="80"/>
        <end position="103"/>
    </location>
</feature>
<keyword evidence="3 8" id="KW-0812">Transmembrane</keyword>
<feature type="transmembrane region" description="Helical" evidence="8">
    <location>
        <begin position="429"/>
        <end position="448"/>
    </location>
</feature>
<keyword evidence="5 8" id="KW-1133">Transmembrane helix</keyword>
<feature type="transmembrane region" description="Helical" evidence="8">
    <location>
        <begin position="522"/>
        <end position="541"/>
    </location>
</feature>
<dbReference type="GO" id="GO:0016020">
    <property type="term" value="C:membrane"/>
    <property type="evidence" value="ECO:0007669"/>
    <property type="project" value="UniProtKB-SubCell"/>
</dbReference>
<sequence length="584" mass="65814">MTKDTENTDEFEKQLTETEKSNQPLVSNDDDLENDTSPAIHHANVTFTIPDKTTADASTKESLIRLKTDKKKCTTKTRTVLWWLAFVGFAINYMIRINLNIAIVDMVTPYRKNTTEITITRCYDEVGVLSSNNGSTAAVVKHRFSLERKLLERLNQNQHNGGFAWDEKQQNLLLGSFYWLHWVLQIPGGILARKYGTKLVFGLANFIGCLMSSIMPIVSFFDYRILCFVRVVQGLICGLAWPAMHNMTAQWIPPHERSKFVTAYLGSSVGIAVFYPIFGTIIALSTWEWVFHLSSILGGIWYVGWLYFVYDSPQIHPRIDPDERAYILKSLEGSFQNEKKHKTPWKDILTSWPVWLNVISQFGGIWGLFTLMTQAPTYFKIIHGWDMKKIGLLSGIPHLMRMLFAYIFSIFGDYLLRTDKMSTTNVRKLATFVCSIVKGFFVIGIAYSGCDSTMAVVLLTIATSLHGAVSTGALASVVDISPNFSGVVLGLCGMIGVLPGFISTFVVGHLTYGNQTLEQWKYVFLISAGMLISTGILFVLFSDSKEQHWNKFKDDNSESKKHYSKVPTEDLELNGCKNSSQITS</sequence>
<proteinExistence type="predicted"/>
<evidence type="ECO:0000256" key="8">
    <source>
        <dbReference type="SAM" id="Phobius"/>
    </source>
</evidence>
<gene>
    <name evidence="10" type="primary">SLC17A5_9</name>
    <name evidence="10" type="ORF">Bhyg_01250</name>
</gene>
<name>A0A9Q0NAI1_9DIPT</name>